<evidence type="ECO:0000313" key="3">
    <source>
        <dbReference type="Proteomes" id="UP000292235"/>
    </source>
</evidence>
<feature type="region of interest" description="Disordered" evidence="1">
    <location>
        <begin position="152"/>
        <end position="172"/>
    </location>
</feature>
<gene>
    <name evidence="2" type="ORF">EKD16_17365</name>
</gene>
<evidence type="ECO:0000256" key="1">
    <source>
        <dbReference type="SAM" id="MobiDB-lite"/>
    </source>
</evidence>
<feature type="region of interest" description="Disordered" evidence="1">
    <location>
        <begin position="1"/>
        <end position="64"/>
    </location>
</feature>
<dbReference type="AlphaFoldDB" id="A0A4P6Q736"/>
<keyword evidence="3" id="KW-1185">Reference proteome</keyword>
<organism evidence="2 3">
    <name type="scientific">Streptomonospora litoralis</name>
    <dbReference type="NCBI Taxonomy" id="2498135"/>
    <lineage>
        <taxon>Bacteria</taxon>
        <taxon>Bacillati</taxon>
        <taxon>Actinomycetota</taxon>
        <taxon>Actinomycetes</taxon>
        <taxon>Streptosporangiales</taxon>
        <taxon>Nocardiopsidaceae</taxon>
        <taxon>Streptomonospora</taxon>
    </lineage>
</organism>
<sequence length="212" mass="21572">MPGPSTADAGEWGPGPVAAEGAGRRGKERHIGRKAPGMSHGDDAPGTGSAPYGAERGPGEPDLDRLIADLQADRGPCSGTVSDEVRAAARAAYAMRRDDAVMSEVGTDSAESPPAGVRDSALLAEAPRYLRFDTPGATLDLEITAVGDRRTLVGRVDPPGPTSADIRTPHGSARAPVDADGAFVAPDVPTGPVSVLLHHPAAPPVATPWVTA</sequence>
<reference evidence="2 3" key="1">
    <citation type="submission" date="2019-02" db="EMBL/GenBank/DDBJ databases">
        <authorList>
            <person name="Khodamoradi S."/>
            <person name="Hahnke R.L."/>
            <person name="Kaempfer P."/>
            <person name="Schumann P."/>
            <person name="Rohde M."/>
            <person name="Steinert M."/>
            <person name="Luzhetskyy A."/>
            <person name="Wink J."/>
            <person name="Ruckert C."/>
        </authorList>
    </citation>
    <scope>NUCLEOTIDE SEQUENCE [LARGE SCALE GENOMIC DNA]</scope>
    <source>
        <strain evidence="2 3">M2</strain>
    </source>
</reference>
<evidence type="ECO:0000313" key="2">
    <source>
        <dbReference type="EMBL" id="QBI55241.1"/>
    </source>
</evidence>
<name>A0A4P6Q736_9ACTN</name>
<proteinExistence type="predicted"/>
<protein>
    <submittedName>
        <fullName evidence="2">Uncharacterized protein</fullName>
    </submittedName>
</protein>
<dbReference type="EMBL" id="CP036455">
    <property type="protein sequence ID" value="QBI55241.1"/>
    <property type="molecule type" value="Genomic_DNA"/>
</dbReference>
<dbReference type="KEGG" id="strr:EKD16_17365"/>
<accession>A0A4P6Q736</accession>
<dbReference type="Proteomes" id="UP000292235">
    <property type="component" value="Chromosome"/>
</dbReference>
<feature type="compositionally biased region" description="Basic residues" evidence="1">
    <location>
        <begin position="24"/>
        <end position="33"/>
    </location>
</feature>